<dbReference type="GO" id="GO:0045892">
    <property type="term" value="P:negative regulation of DNA-templated transcription"/>
    <property type="evidence" value="ECO:0007669"/>
    <property type="project" value="InterPro"/>
</dbReference>
<dbReference type="Pfam" id="PF00440">
    <property type="entry name" value="TetR_N"/>
    <property type="match status" value="1"/>
</dbReference>
<feature type="domain" description="HTH tetR-type" evidence="5">
    <location>
        <begin position="55"/>
        <end position="115"/>
    </location>
</feature>
<accession>A0A849CBQ4</accession>
<dbReference type="RefSeq" id="WP_067519075.1">
    <property type="nucleotide sequence ID" value="NZ_JABELX010000007.1"/>
</dbReference>
<evidence type="ECO:0000256" key="2">
    <source>
        <dbReference type="ARBA" id="ARBA00023125"/>
    </source>
</evidence>
<dbReference type="Gene3D" id="1.10.357.10">
    <property type="entry name" value="Tetracycline Repressor, domain 2"/>
    <property type="match status" value="1"/>
</dbReference>
<dbReference type="SUPFAM" id="SSF48498">
    <property type="entry name" value="Tetracyclin repressor-like, C-terminal domain"/>
    <property type="match status" value="1"/>
</dbReference>
<dbReference type="PROSITE" id="PS50977">
    <property type="entry name" value="HTH_TETR_2"/>
    <property type="match status" value="1"/>
</dbReference>
<gene>
    <name evidence="6" type="ORF">HLB23_21275</name>
</gene>
<dbReference type="PANTHER" id="PTHR30055">
    <property type="entry name" value="HTH-TYPE TRANSCRIPTIONAL REGULATOR RUTR"/>
    <property type="match status" value="1"/>
</dbReference>
<keyword evidence="7" id="KW-1185">Reference proteome</keyword>
<dbReference type="Gene3D" id="1.10.10.60">
    <property type="entry name" value="Homeodomain-like"/>
    <property type="match status" value="1"/>
</dbReference>
<dbReference type="InterPro" id="IPR004111">
    <property type="entry name" value="Repressor_TetR_C"/>
</dbReference>
<evidence type="ECO:0000256" key="1">
    <source>
        <dbReference type="ARBA" id="ARBA00023015"/>
    </source>
</evidence>
<evidence type="ECO:0000313" key="7">
    <source>
        <dbReference type="Proteomes" id="UP000586827"/>
    </source>
</evidence>
<dbReference type="Proteomes" id="UP000586827">
    <property type="component" value="Unassembled WGS sequence"/>
</dbReference>
<proteinExistence type="predicted"/>
<sequence length="268" mass="30182">MKSDRPRCEVCGEELTQPSLGRRRRYCSRSCQARAYRARQHPAPAPHRRPVRPQRLTMVAIVRAAVDLADREGLDGLSMRRLATDLGVATTSLYRHFPDRDALLAEMAELALAETPPPPADLTGWRTRLSYEAHGEWQLYRRHPWMLPVLAQTRPPMGPTLLDHLERSFAALYRPGMTRETMLAIYLSVSGLVQGLALLLNSERTPIDTVTAETRAAETIALVSPDTHPMLFQFFEDDADGLDMDLDKLLDDCLALLFDGVAIRHFPT</sequence>
<dbReference type="InterPro" id="IPR036271">
    <property type="entry name" value="Tet_transcr_reg_TetR-rel_C_sf"/>
</dbReference>
<dbReference type="InterPro" id="IPR009057">
    <property type="entry name" value="Homeodomain-like_sf"/>
</dbReference>
<dbReference type="PANTHER" id="PTHR30055:SF151">
    <property type="entry name" value="TRANSCRIPTIONAL REGULATORY PROTEIN"/>
    <property type="match status" value="1"/>
</dbReference>
<keyword evidence="1" id="KW-0805">Transcription regulation</keyword>
<keyword evidence="2 4" id="KW-0238">DNA-binding</keyword>
<dbReference type="PRINTS" id="PR00455">
    <property type="entry name" value="HTHTETR"/>
</dbReference>
<dbReference type="InterPro" id="IPR050109">
    <property type="entry name" value="HTH-type_TetR-like_transc_reg"/>
</dbReference>
<evidence type="ECO:0000256" key="4">
    <source>
        <dbReference type="PROSITE-ProRule" id="PRU00335"/>
    </source>
</evidence>
<comment type="caution">
    <text evidence="6">The sequence shown here is derived from an EMBL/GenBank/DDBJ whole genome shotgun (WGS) entry which is preliminary data.</text>
</comment>
<feature type="DNA-binding region" description="H-T-H motif" evidence="4">
    <location>
        <begin position="78"/>
        <end position="97"/>
    </location>
</feature>
<organism evidence="6 7">
    <name type="scientific">Nocardia uniformis</name>
    <dbReference type="NCBI Taxonomy" id="53432"/>
    <lineage>
        <taxon>Bacteria</taxon>
        <taxon>Bacillati</taxon>
        <taxon>Actinomycetota</taxon>
        <taxon>Actinomycetes</taxon>
        <taxon>Mycobacteriales</taxon>
        <taxon>Nocardiaceae</taxon>
        <taxon>Nocardia</taxon>
    </lineage>
</organism>
<evidence type="ECO:0000259" key="5">
    <source>
        <dbReference type="PROSITE" id="PS50977"/>
    </source>
</evidence>
<dbReference type="GO" id="GO:0000976">
    <property type="term" value="F:transcription cis-regulatory region binding"/>
    <property type="evidence" value="ECO:0007669"/>
    <property type="project" value="TreeGrafter"/>
</dbReference>
<reference evidence="6 7" key="1">
    <citation type="submission" date="2020-05" db="EMBL/GenBank/DDBJ databases">
        <title>MicrobeNet Type strains.</title>
        <authorList>
            <person name="Nicholson A.C."/>
        </authorList>
    </citation>
    <scope>NUCLEOTIDE SEQUENCE [LARGE SCALE GENOMIC DNA]</scope>
    <source>
        <strain evidence="6 7">JCM 3224</strain>
    </source>
</reference>
<protein>
    <submittedName>
        <fullName evidence="6">TetR/AcrR family transcriptional regulator</fullName>
    </submittedName>
</protein>
<dbReference type="EMBL" id="JABELX010000007">
    <property type="protein sequence ID" value="NNH72359.1"/>
    <property type="molecule type" value="Genomic_DNA"/>
</dbReference>
<dbReference type="InterPro" id="IPR001647">
    <property type="entry name" value="HTH_TetR"/>
</dbReference>
<evidence type="ECO:0000313" key="6">
    <source>
        <dbReference type="EMBL" id="NNH72359.1"/>
    </source>
</evidence>
<evidence type="ECO:0000256" key="3">
    <source>
        <dbReference type="ARBA" id="ARBA00023163"/>
    </source>
</evidence>
<keyword evidence="3" id="KW-0804">Transcription</keyword>
<dbReference type="SUPFAM" id="SSF46689">
    <property type="entry name" value="Homeodomain-like"/>
    <property type="match status" value="1"/>
</dbReference>
<dbReference type="AlphaFoldDB" id="A0A849CBQ4"/>
<name>A0A849CBQ4_9NOCA</name>
<dbReference type="GO" id="GO:0003700">
    <property type="term" value="F:DNA-binding transcription factor activity"/>
    <property type="evidence" value="ECO:0007669"/>
    <property type="project" value="TreeGrafter"/>
</dbReference>
<dbReference type="Pfam" id="PF02909">
    <property type="entry name" value="TetR_C_1"/>
    <property type="match status" value="1"/>
</dbReference>